<dbReference type="EMBL" id="VJOY01000012">
    <property type="protein sequence ID" value="TRX73686.1"/>
    <property type="molecule type" value="Genomic_DNA"/>
</dbReference>
<name>A0A553GW45_9PSED</name>
<evidence type="ECO:0000256" key="1">
    <source>
        <dbReference type="SAM" id="MobiDB-lite"/>
    </source>
</evidence>
<dbReference type="RefSeq" id="WP_143489421.1">
    <property type="nucleotide sequence ID" value="NZ_VJOY01000012.1"/>
</dbReference>
<sequence>MRQTLVSALLIGVLSLPAFAQSPVGTPENGKGSPSSTGSAAQQDMKTHTDAKDNVVTEDGRKVNPGTTAEPGAKPDGEAQPDHSSRTSGSGGAHDHSTDPGSLE</sequence>
<protein>
    <submittedName>
        <fullName evidence="3">Uncharacterized protein</fullName>
    </submittedName>
</protein>
<evidence type="ECO:0000256" key="2">
    <source>
        <dbReference type="SAM" id="SignalP"/>
    </source>
</evidence>
<dbReference type="AlphaFoldDB" id="A0A553GW45"/>
<evidence type="ECO:0000313" key="3">
    <source>
        <dbReference type="EMBL" id="TRX73686.1"/>
    </source>
</evidence>
<evidence type="ECO:0000313" key="4">
    <source>
        <dbReference type="Proteomes" id="UP000315235"/>
    </source>
</evidence>
<feature type="region of interest" description="Disordered" evidence="1">
    <location>
        <begin position="20"/>
        <end position="104"/>
    </location>
</feature>
<keyword evidence="2" id="KW-0732">Signal</keyword>
<comment type="caution">
    <text evidence="3">The sequence shown here is derived from an EMBL/GenBank/DDBJ whole genome shotgun (WGS) entry which is preliminary data.</text>
</comment>
<dbReference type="OrthoDB" id="6894224at2"/>
<keyword evidence="4" id="KW-1185">Reference proteome</keyword>
<feature type="chain" id="PRO_5021734740" evidence="2">
    <location>
        <begin position="21"/>
        <end position="104"/>
    </location>
</feature>
<feature type="signal peptide" evidence="2">
    <location>
        <begin position="1"/>
        <end position="20"/>
    </location>
</feature>
<feature type="compositionally biased region" description="Polar residues" evidence="1">
    <location>
        <begin position="32"/>
        <end position="44"/>
    </location>
</feature>
<accession>A0A553GW45</accession>
<feature type="compositionally biased region" description="Basic and acidic residues" evidence="1">
    <location>
        <begin position="45"/>
        <end position="62"/>
    </location>
</feature>
<dbReference type="Proteomes" id="UP000315235">
    <property type="component" value="Unassembled WGS sequence"/>
</dbReference>
<reference evidence="3 4" key="1">
    <citation type="submission" date="2019-07" db="EMBL/GenBank/DDBJ databases">
        <title>Pseudomonas mangiferae sp. nov., isolated from bark of mango tree in Thailand.</title>
        <authorList>
            <person name="Srisuk N."/>
            <person name="Anurat P."/>
        </authorList>
    </citation>
    <scope>NUCLEOTIDE SEQUENCE [LARGE SCALE GENOMIC DNA]</scope>
    <source>
        <strain evidence="3 4">DMKU_BBB3-04</strain>
    </source>
</reference>
<feature type="compositionally biased region" description="Basic and acidic residues" evidence="1">
    <location>
        <begin position="73"/>
        <end position="85"/>
    </location>
</feature>
<proteinExistence type="predicted"/>
<organism evidence="3 4">
    <name type="scientific">Pseudomonas mangiferae</name>
    <dbReference type="NCBI Taxonomy" id="2593654"/>
    <lineage>
        <taxon>Bacteria</taxon>
        <taxon>Pseudomonadati</taxon>
        <taxon>Pseudomonadota</taxon>
        <taxon>Gammaproteobacteria</taxon>
        <taxon>Pseudomonadales</taxon>
        <taxon>Pseudomonadaceae</taxon>
        <taxon>Pseudomonas</taxon>
    </lineage>
</organism>
<gene>
    <name evidence="3" type="ORF">FM069_16260</name>
</gene>